<accession>A0AAN9QZD0</accession>
<reference evidence="1 2" key="1">
    <citation type="submission" date="2024-01" db="EMBL/GenBank/DDBJ databases">
        <title>The genomes of 5 underutilized Papilionoideae crops provide insights into root nodulation and disease resistanc.</title>
        <authorList>
            <person name="Jiang F."/>
        </authorList>
    </citation>
    <scope>NUCLEOTIDE SEQUENCE [LARGE SCALE GENOMIC DNA]</scope>
    <source>
        <strain evidence="1">JINMINGXINNONG_FW02</strain>
        <tissue evidence="1">Leaves</tissue>
    </source>
</reference>
<dbReference type="AlphaFoldDB" id="A0AAN9QZD0"/>
<protein>
    <submittedName>
        <fullName evidence="1">Uncharacterized protein</fullName>
    </submittedName>
</protein>
<name>A0AAN9QZD0_PHACN</name>
<dbReference type="Proteomes" id="UP001374584">
    <property type="component" value="Unassembled WGS sequence"/>
</dbReference>
<sequence>MKAMEHLYNLTLGGFPQLEDSISKDESKRKNIKLADIMRGKPAKSGWHGYDLLQCLFFSKAPQDFNYNPRRPCKSWLLFSDFNVVDDNIASTCNPSDIAYTHPLDTIYGVQSGEKGLVLLSHALQKF</sequence>
<evidence type="ECO:0000313" key="1">
    <source>
        <dbReference type="EMBL" id="KAK7352896.1"/>
    </source>
</evidence>
<proteinExistence type="predicted"/>
<keyword evidence="2" id="KW-1185">Reference proteome</keyword>
<organism evidence="1 2">
    <name type="scientific">Phaseolus coccineus</name>
    <name type="common">Scarlet runner bean</name>
    <name type="synonym">Phaseolus multiflorus</name>
    <dbReference type="NCBI Taxonomy" id="3886"/>
    <lineage>
        <taxon>Eukaryota</taxon>
        <taxon>Viridiplantae</taxon>
        <taxon>Streptophyta</taxon>
        <taxon>Embryophyta</taxon>
        <taxon>Tracheophyta</taxon>
        <taxon>Spermatophyta</taxon>
        <taxon>Magnoliopsida</taxon>
        <taxon>eudicotyledons</taxon>
        <taxon>Gunneridae</taxon>
        <taxon>Pentapetalae</taxon>
        <taxon>rosids</taxon>
        <taxon>fabids</taxon>
        <taxon>Fabales</taxon>
        <taxon>Fabaceae</taxon>
        <taxon>Papilionoideae</taxon>
        <taxon>50 kb inversion clade</taxon>
        <taxon>NPAAA clade</taxon>
        <taxon>indigoferoid/millettioid clade</taxon>
        <taxon>Phaseoleae</taxon>
        <taxon>Phaseolus</taxon>
    </lineage>
</organism>
<evidence type="ECO:0000313" key="2">
    <source>
        <dbReference type="Proteomes" id="UP001374584"/>
    </source>
</evidence>
<dbReference type="EMBL" id="JAYMYR010000007">
    <property type="protein sequence ID" value="KAK7352896.1"/>
    <property type="molecule type" value="Genomic_DNA"/>
</dbReference>
<comment type="caution">
    <text evidence="1">The sequence shown here is derived from an EMBL/GenBank/DDBJ whole genome shotgun (WGS) entry which is preliminary data.</text>
</comment>
<gene>
    <name evidence="1" type="ORF">VNO80_18327</name>
</gene>